<evidence type="ECO:0000256" key="1">
    <source>
        <dbReference type="ARBA" id="ARBA00004259"/>
    </source>
</evidence>
<evidence type="ECO:0000259" key="6">
    <source>
        <dbReference type="PROSITE" id="PS50177"/>
    </source>
</evidence>
<dbReference type="STRING" id="59895.A0A103Y1X6"/>
<organism evidence="7 8">
    <name type="scientific">Cynara cardunculus var. scolymus</name>
    <name type="common">Globe artichoke</name>
    <name type="synonym">Cynara scolymus</name>
    <dbReference type="NCBI Taxonomy" id="59895"/>
    <lineage>
        <taxon>Eukaryota</taxon>
        <taxon>Viridiplantae</taxon>
        <taxon>Streptophyta</taxon>
        <taxon>Embryophyta</taxon>
        <taxon>Tracheophyta</taxon>
        <taxon>Spermatophyta</taxon>
        <taxon>Magnoliopsida</taxon>
        <taxon>eudicotyledons</taxon>
        <taxon>Gunneridae</taxon>
        <taxon>Pentapetalae</taxon>
        <taxon>asterids</taxon>
        <taxon>campanulids</taxon>
        <taxon>Asterales</taxon>
        <taxon>Asteraceae</taxon>
        <taxon>Carduoideae</taxon>
        <taxon>Cardueae</taxon>
        <taxon>Carduinae</taxon>
        <taxon>Cynara</taxon>
    </lineage>
</organism>
<dbReference type="PANTHER" id="PTHR12612">
    <property type="entry name" value="NUCLEAR TRANSPORT FACTOR 2"/>
    <property type="match status" value="1"/>
</dbReference>
<dbReference type="InterPro" id="IPR018222">
    <property type="entry name" value="Nuclear_transport_factor_2_euk"/>
</dbReference>
<reference evidence="7 8" key="1">
    <citation type="journal article" date="2016" name="Sci. Rep.">
        <title>The genome sequence of the outbreeding globe artichoke constructed de novo incorporating a phase-aware low-pass sequencing strategy of F1 progeny.</title>
        <authorList>
            <person name="Scaglione D."/>
            <person name="Reyes-Chin-Wo S."/>
            <person name="Acquadro A."/>
            <person name="Froenicke L."/>
            <person name="Portis E."/>
            <person name="Beitel C."/>
            <person name="Tirone M."/>
            <person name="Mauro R."/>
            <person name="Lo Monaco A."/>
            <person name="Mauromicale G."/>
            <person name="Faccioli P."/>
            <person name="Cattivelli L."/>
            <person name="Rieseberg L."/>
            <person name="Michelmore R."/>
            <person name="Lanteri S."/>
        </authorList>
    </citation>
    <scope>NUCLEOTIDE SEQUENCE [LARGE SCALE GENOMIC DNA]</scope>
    <source>
        <strain evidence="7">2C</strain>
    </source>
</reference>
<keyword evidence="3" id="KW-0963">Cytoplasm</keyword>
<dbReference type="Gramene" id="KVI00996">
    <property type="protein sequence ID" value="KVI00996"/>
    <property type="gene ID" value="Ccrd_020742"/>
</dbReference>
<dbReference type="EMBL" id="LEKV01003149">
    <property type="protein sequence ID" value="KVI00996.1"/>
    <property type="molecule type" value="Genomic_DNA"/>
</dbReference>
<name>A0A103Y1X6_CYNCS</name>
<feature type="domain" description="NTF2" evidence="6">
    <location>
        <begin position="96"/>
        <end position="192"/>
    </location>
</feature>
<dbReference type="GO" id="GO:0006606">
    <property type="term" value="P:protein import into nucleus"/>
    <property type="evidence" value="ECO:0007669"/>
    <property type="project" value="UniProtKB-ARBA"/>
</dbReference>
<proteinExistence type="predicted"/>
<evidence type="ECO:0000313" key="8">
    <source>
        <dbReference type="Proteomes" id="UP000243975"/>
    </source>
</evidence>
<evidence type="ECO:0000256" key="4">
    <source>
        <dbReference type="ARBA" id="ARBA00058161"/>
    </source>
</evidence>
<sequence>MDEVGQPNKNGKSSITKPAGGLTVEEVHSVRWEITLIGCSEMVVVPWIDTRIAKHKHATNVILSCDLSYLHDCDGNGWPELGYSKKDQQQHHHDALSKAFVEHCYTTFDTNRAALANLYQETSMLTFEGQKIQGSQNIVNNLTSFPFQQCKHSITTIDCQPSGPAGSMLVFVSGNLQLAGNNTLLSSVRYAQLAPTTTKNGVGLELVGRLDEEEEASMASVMRTEISELLKGEHSLIKGAKKPMM</sequence>
<dbReference type="FunFam" id="3.10.450.50:FF:000005">
    <property type="entry name" value="Nuclear transport factor 2"/>
    <property type="match status" value="1"/>
</dbReference>
<dbReference type="Pfam" id="PF02136">
    <property type="entry name" value="NTF2"/>
    <property type="match status" value="1"/>
</dbReference>
<dbReference type="InterPro" id="IPR045875">
    <property type="entry name" value="NTF2"/>
</dbReference>
<evidence type="ECO:0000256" key="5">
    <source>
        <dbReference type="ARBA" id="ARBA00062736"/>
    </source>
</evidence>
<dbReference type="InterPro" id="IPR032710">
    <property type="entry name" value="NTF2-like_dom_sf"/>
</dbReference>
<protein>
    <recommendedName>
        <fullName evidence="6">NTF2 domain-containing protein</fullName>
    </recommendedName>
</protein>
<dbReference type="Gene3D" id="3.10.450.50">
    <property type="match status" value="1"/>
</dbReference>
<dbReference type="GO" id="GO:0005737">
    <property type="term" value="C:cytoplasm"/>
    <property type="evidence" value="ECO:0007669"/>
    <property type="project" value="UniProtKB-SubCell"/>
</dbReference>
<dbReference type="GO" id="GO:0005635">
    <property type="term" value="C:nuclear envelope"/>
    <property type="evidence" value="ECO:0007669"/>
    <property type="project" value="UniProtKB-SubCell"/>
</dbReference>
<dbReference type="SUPFAM" id="SSF54427">
    <property type="entry name" value="NTF2-like"/>
    <property type="match status" value="1"/>
</dbReference>
<gene>
    <name evidence="7" type="ORF">Ccrd_020742</name>
</gene>
<comment type="subcellular location">
    <subcellularLocation>
        <location evidence="2">Cytoplasm</location>
    </subcellularLocation>
    <subcellularLocation>
        <location evidence="1">Nucleus envelope</location>
    </subcellularLocation>
</comment>
<evidence type="ECO:0000256" key="3">
    <source>
        <dbReference type="ARBA" id="ARBA00022490"/>
    </source>
</evidence>
<accession>A0A103Y1X6</accession>
<comment type="caution">
    <text evidence="7">The sequence shown here is derived from an EMBL/GenBank/DDBJ whole genome shotgun (WGS) entry which is preliminary data.</text>
</comment>
<evidence type="ECO:0000256" key="2">
    <source>
        <dbReference type="ARBA" id="ARBA00004496"/>
    </source>
</evidence>
<comment type="function">
    <text evidence="4">Facilitates protein transport into the nucleus. Interacts with various nucleoporins and with Ran-GDP. Could be part of a multicomponent system of cytosolic factors that assemble at the pore complex during nuclear import.</text>
</comment>
<dbReference type="AlphaFoldDB" id="A0A103Y1X6"/>
<dbReference type="Proteomes" id="UP000243975">
    <property type="component" value="Unassembled WGS sequence"/>
</dbReference>
<dbReference type="PROSITE" id="PS50177">
    <property type="entry name" value="NTF2_DOMAIN"/>
    <property type="match status" value="1"/>
</dbReference>
<dbReference type="InterPro" id="IPR002075">
    <property type="entry name" value="NTF2_dom"/>
</dbReference>
<evidence type="ECO:0000313" key="7">
    <source>
        <dbReference type="EMBL" id="KVI00996.1"/>
    </source>
</evidence>
<comment type="subunit">
    <text evidence="5">Interacts with RAN1.</text>
</comment>
<dbReference type="CDD" id="cd00780">
    <property type="entry name" value="NTF2"/>
    <property type="match status" value="1"/>
</dbReference>
<keyword evidence="8" id="KW-1185">Reference proteome</keyword>